<dbReference type="Pfam" id="PF00664">
    <property type="entry name" value="ABC_membrane"/>
    <property type="match status" value="1"/>
</dbReference>
<evidence type="ECO:0000259" key="6">
    <source>
        <dbReference type="PROSITE" id="PS50929"/>
    </source>
</evidence>
<protein>
    <submittedName>
        <fullName evidence="7">ABC-type multidrug transport system fused ATPase/permease subunit</fullName>
    </submittedName>
</protein>
<comment type="subcellular location">
    <subcellularLocation>
        <location evidence="1">Cell membrane</location>
        <topology evidence="1">Multi-pass membrane protein</topology>
    </subcellularLocation>
</comment>
<dbReference type="GO" id="GO:0005886">
    <property type="term" value="C:plasma membrane"/>
    <property type="evidence" value="ECO:0007669"/>
    <property type="project" value="UniProtKB-SubCell"/>
</dbReference>
<dbReference type="SUPFAM" id="SSF90123">
    <property type="entry name" value="ABC transporter transmembrane region"/>
    <property type="match status" value="1"/>
</dbReference>
<dbReference type="GO" id="GO:0016887">
    <property type="term" value="F:ATP hydrolysis activity"/>
    <property type="evidence" value="ECO:0007669"/>
    <property type="project" value="InterPro"/>
</dbReference>
<organism evidence="7 8">
    <name type="scientific">Pectinatus cerevisiiphilus</name>
    <dbReference type="NCBI Taxonomy" id="86956"/>
    <lineage>
        <taxon>Bacteria</taxon>
        <taxon>Bacillati</taxon>
        <taxon>Bacillota</taxon>
        <taxon>Negativicutes</taxon>
        <taxon>Selenomonadales</taxon>
        <taxon>Selenomonadaceae</taxon>
        <taxon>Pectinatus</taxon>
    </lineage>
</organism>
<name>A0A4R3K1U8_9FIRM</name>
<dbReference type="CDD" id="cd07346">
    <property type="entry name" value="ABC_6TM_exporters"/>
    <property type="match status" value="1"/>
</dbReference>
<dbReference type="InterPro" id="IPR036640">
    <property type="entry name" value="ABC1_TM_sf"/>
</dbReference>
<evidence type="ECO:0000256" key="1">
    <source>
        <dbReference type="ARBA" id="ARBA00004651"/>
    </source>
</evidence>
<dbReference type="Gene3D" id="3.40.50.300">
    <property type="entry name" value="P-loop containing nucleotide triphosphate hydrolases"/>
    <property type="match status" value="1"/>
</dbReference>
<sequence length="432" mass="49871">MRNIFSNSTKFVFSFMLKKYYLFSFIMAGLGIMLLNIYEPLLARKIIDTSFSMKNINDVFYLGVLWFFVFLLKYSLNFINAKLNLKFSLKVINDIQILTFKSMLKAPMQYFKNNSIGYIMSRQTEDILSLDGMMLNNVITGILAALEITIILFLMFNISIFLSFVTIFIKGFDLFINFYFPLKLLYKNHNEAKANLEKELQDILYGIKLIKLSNTKEYETIRYDQVLAAYYQARKKRDTANYIRNILSRMAVECSNPIIIIIGGVCIYQNIITVGEVMAFMLYFQKINSSFGNAVSLIPLFKISQASAERIYELVHMDKKVEQIGMKQNKIKVKKCIEFKNVCFSYSEHKILKELSMKIYPNQVTAIVGISGSGKSTIVNLLLRLIHEDSGEILIDDKNINEFSIELLRESISLLSQSVNVNEKVNHLATNF</sequence>
<proteinExistence type="predicted"/>
<comment type="caution">
    <text evidence="7">The sequence shown here is derived from an EMBL/GenBank/DDBJ whole genome shotgun (WGS) entry which is preliminary data.</text>
</comment>
<dbReference type="Gene3D" id="1.20.1560.10">
    <property type="entry name" value="ABC transporter type 1, transmembrane domain"/>
    <property type="match status" value="1"/>
</dbReference>
<evidence type="ECO:0000313" key="7">
    <source>
        <dbReference type="EMBL" id="TCS75805.1"/>
    </source>
</evidence>
<feature type="transmembrane region" description="Helical" evidence="5">
    <location>
        <begin position="161"/>
        <end position="180"/>
    </location>
</feature>
<dbReference type="OrthoDB" id="9762778at2"/>
<dbReference type="InterPro" id="IPR003439">
    <property type="entry name" value="ABC_transporter-like_ATP-bd"/>
</dbReference>
<accession>A0A4R3K1U8</accession>
<evidence type="ECO:0000256" key="2">
    <source>
        <dbReference type="ARBA" id="ARBA00022692"/>
    </source>
</evidence>
<dbReference type="PROSITE" id="PS50929">
    <property type="entry name" value="ABC_TM1F"/>
    <property type="match status" value="1"/>
</dbReference>
<evidence type="ECO:0000256" key="4">
    <source>
        <dbReference type="ARBA" id="ARBA00023136"/>
    </source>
</evidence>
<dbReference type="RefSeq" id="WP_132551566.1">
    <property type="nucleotide sequence ID" value="NZ_SMAA01000027.1"/>
</dbReference>
<dbReference type="EMBL" id="SMAA01000027">
    <property type="protein sequence ID" value="TCS75805.1"/>
    <property type="molecule type" value="Genomic_DNA"/>
</dbReference>
<evidence type="ECO:0000256" key="3">
    <source>
        <dbReference type="ARBA" id="ARBA00022989"/>
    </source>
</evidence>
<feature type="transmembrane region" description="Helical" evidence="5">
    <location>
        <begin position="20"/>
        <end position="38"/>
    </location>
</feature>
<keyword evidence="8" id="KW-1185">Reference proteome</keyword>
<keyword evidence="2 5" id="KW-0812">Transmembrane</keyword>
<dbReference type="GO" id="GO:0015421">
    <property type="term" value="F:ABC-type oligopeptide transporter activity"/>
    <property type="evidence" value="ECO:0007669"/>
    <property type="project" value="TreeGrafter"/>
</dbReference>
<reference evidence="7 8" key="1">
    <citation type="submission" date="2019-03" db="EMBL/GenBank/DDBJ databases">
        <title>Genomic Encyclopedia of Type Strains, Phase IV (KMG-IV): sequencing the most valuable type-strain genomes for metagenomic binning, comparative biology and taxonomic classification.</title>
        <authorList>
            <person name="Goeker M."/>
        </authorList>
    </citation>
    <scope>NUCLEOTIDE SEQUENCE [LARGE SCALE GENOMIC DNA]</scope>
    <source>
        <strain evidence="7 8">DSM 20467</strain>
    </source>
</reference>
<evidence type="ECO:0000256" key="5">
    <source>
        <dbReference type="SAM" id="Phobius"/>
    </source>
</evidence>
<feature type="transmembrane region" description="Helical" evidence="5">
    <location>
        <begin position="134"/>
        <end position="154"/>
    </location>
</feature>
<dbReference type="PANTHER" id="PTHR43394">
    <property type="entry name" value="ATP-DEPENDENT PERMEASE MDL1, MITOCHONDRIAL"/>
    <property type="match status" value="1"/>
</dbReference>
<feature type="transmembrane region" description="Helical" evidence="5">
    <location>
        <begin position="59"/>
        <end position="79"/>
    </location>
</feature>
<feature type="transmembrane region" description="Helical" evidence="5">
    <location>
        <begin position="258"/>
        <end position="284"/>
    </location>
</feature>
<dbReference type="GO" id="GO:0005524">
    <property type="term" value="F:ATP binding"/>
    <property type="evidence" value="ECO:0007669"/>
    <property type="project" value="InterPro"/>
</dbReference>
<dbReference type="Pfam" id="PF00005">
    <property type="entry name" value="ABC_tran"/>
    <property type="match status" value="1"/>
</dbReference>
<keyword evidence="4 5" id="KW-0472">Membrane</keyword>
<dbReference type="InterPro" id="IPR039421">
    <property type="entry name" value="Type_1_exporter"/>
</dbReference>
<dbReference type="SUPFAM" id="SSF52540">
    <property type="entry name" value="P-loop containing nucleoside triphosphate hydrolases"/>
    <property type="match status" value="1"/>
</dbReference>
<feature type="domain" description="ABC transmembrane type-1" evidence="6">
    <location>
        <begin position="26"/>
        <end position="301"/>
    </location>
</feature>
<keyword evidence="3 5" id="KW-1133">Transmembrane helix</keyword>
<evidence type="ECO:0000313" key="8">
    <source>
        <dbReference type="Proteomes" id="UP000295188"/>
    </source>
</evidence>
<dbReference type="InterPro" id="IPR011527">
    <property type="entry name" value="ABC1_TM_dom"/>
</dbReference>
<dbReference type="Proteomes" id="UP000295188">
    <property type="component" value="Unassembled WGS sequence"/>
</dbReference>
<dbReference type="InterPro" id="IPR027417">
    <property type="entry name" value="P-loop_NTPase"/>
</dbReference>
<dbReference type="AlphaFoldDB" id="A0A4R3K1U8"/>
<gene>
    <name evidence="7" type="ORF">EDC37_1273</name>
</gene>
<dbReference type="PANTHER" id="PTHR43394:SF1">
    <property type="entry name" value="ATP-BINDING CASSETTE SUB-FAMILY B MEMBER 10, MITOCHONDRIAL"/>
    <property type="match status" value="1"/>
</dbReference>